<organism evidence="3 4">
    <name type="scientific">Comamonas testosteroni</name>
    <name type="common">Pseudomonas testosteroni</name>
    <dbReference type="NCBI Taxonomy" id="285"/>
    <lineage>
        <taxon>Bacteria</taxon>
        <taxon>Pseudomonadati</taxon>
        <taxon>Pseudomonadota</taxon>
        <taxon>Betaproteobacteria</taxon>
        <taxon>Burkholderiales</taxon>
        <taxon>Comamonadaceae</taxon>
        <taxon>Comamonas</taxon>
    </lineage>
</organism>
<dbReference type="RefSeq" id="WP_080750599.1">
    <property type="nucleotide sequence ID" value="NZ_AWOR01000058.1"/>
</dbReference>
<evidence type="ECO:0000259" key="2">
    <source>
        <dbReference type="Pfam" id="PF22296"/>
    </source>
</evidence>
<name>A0A096GR81_COMTE</name>
<evidence type="ECO:0000256" key="1">
    <source>
        <dbReference type="SAM" id="MobiDB-lite"/>
    </source>
</evidence>
<dbReference type="InterPro" id="IPR055360">
    <property type="entry name" value="bAvd"/>
</dbReference>
<evidence type="ECO:0000313" key="3">
    <source>
        <dbReference type="EMBL" id="KGH27725.1"/>
    </source>
</evidence>
<proteinExistence type="predicted"/>
<sequence>MALHTDTEIYKSTYDLSKLVTLLVANMPRNFKADFGAELRRRCMALVMRTYEANTSVDKAAVLQRMRMEIETVNLSLRLAVDLRLISVNQYSRAIAITDSIGKQATGWQRHSERAHAAGPSRQSGQSALESGRAAGPQAHRKAQQGYQRTHLQ</sequence>
<gene>
    <name evidence="3" type="ORF">P353_18005</name>
</gene>
<dbReference type="InterPro" id="IPR036583">
    <property type="entry name" value="23S_rRNA_IVS_sf"/>
</dbReference>
<evidence type="ECO:0000313" key="4">
    <source>
        <dbReference type="Proteomes" id="UP000029553"/>
    </source>
</evidence>
<dbReference type="Pfam" id="PF22296">
    <property type="entry name" value="bAvd"/>
    <property type="match status" value="1"/>
</dbReference>
<dbReference type="AlphaFoldDB" id="A0A096GR81"/>
<accession>A0A096GR81</accession>
<dbReference type="EMBL" id="AWOR01000058">
    <property type="protein sequence ID" value="KGH27725.1"/>
    <property type="molecule type" value="Genomic_DNA"/>
</dbReference>
<dbReference type="Gene3D" id="1.20.1440.60">
    <property type="entry name" value="23S rRNA-intervening sequence"/>
    <property type="match status" value="1"/>
</dbReference>
<reference evidence="3 4" key="1">
    <citation type="submission" date="2013-09" db="EMBL/GenBank/DDBJ databases">
        <title>High correlation between genotypes and phenotypes of environmental bacteria Comamonas testosteroni strains.</title>
        <authorList>
            <person name="Liu L."/>
            <person name="Zhu W."/>
            <person name="Xia X."/>
            <person name="Xu B."/>
            <person name="Luo M."/>
            <person name="Wang G."/>
        </authorList>
    </citation>
    <scope>NUCLEOTIDE SEQUENCE [LARGE SCALE GENOMIC DNA]</scope>
    <source>
        <strain evidence="3 4">JL40</strain>
    </source>
</reference>
<feature type="region of interest" description="Disordered" evidence="1">
    <location>
        <begin position="106"/>
        <end position="153"/>
    </location>
</feature>
<dbReference type="Proteomes" id="UP000029553">
    <property type="component" value="Unassembled WGS sequence"/>
</dbReference>
<dbReference type="CDD" id="cd16376">
    <property type="entry name" value="Avd_like"/>
    <property type="match status" value="1"/>
</dbReference>
<protein>
    <recommendedName>
        <fullName evidence="2">bAvd-like domain-containing protein</fullName>
    </recommendedName>
</protein>
<dbReference type="SUPFAM" id="SSF158446">
    <property type="entry name" value="IVS-encoded protein-like"/>
    <property type="match status" value="1"/>
</dbReference>
<feature type="domain" description="bAvd-like" evidence="2">
    <location>
        <begin position="11"/>
        <end position="110"/>
    </location>
</feature>
<comment type="caution">
    <text evidence="3">The sequence shown here is derived from an EMBL/GenBank/DDBJ whole genome shotgun (WGS) entry which is preliminary data.</text>
</comment>